<name>A0ABD5NY62_9EURY</name>
<gene>
    <name evidence="1" type="ORF">ACFOZ7_08595</name>
</gene>
<evidence type="ECO:0000313" key="1">
    <source>
        <dbReference type="EMBL" id="MFC4247054.1"/>
    </source>
</evidence>
<dbReference type="Gene3D" id="3.40.720.10">
    <property type="entry name" value="Alkaline Phosphatase, subunit A"/>
    <property type="match status" value="2"/>
</dbReference>
<dbReference type="InterPro" id="IPR017850">
    <property type="entry name" value="Alkaline_phosphatase_core_sf"/>
</dbReference>
<dbReference type="GeneID" id="71855371"/>
<dbReference type="GO" id="GO:0016787">
    <property type="term" value="F:hydrolase activity"/>
    <property type="evidence" value="ECO:0007669"/>
    <property type="project" value="UniProtKB-ARBA"/>
</dbReference>
<comment type="caution">
    <text evidence="1">The sequence shown here is derived from an EMBL/GenBank/DDBJ whole genome shotgun (WGS) entry which is preliminary data.</text>
</comment>
<dbReference type="Pfam" id="PF01663">
    <property type="entry name" value="Phosphodiest"/>
    <property type="match status" value="1"/>
</dbReference>
<dbReference type="PANTHER" id="PTHR10151:SF120">
    <property type="entry name" value="BIS(5'-ADENOSYL)-TRIPHOSPHATASE"/>
    <property type="match status" value="1"/>
</dbReference>
<sequence length="545" mass="60693">MKTIVLGFDALDFRYLDKFEEALPNISALRERGVEAPLKSTHPPWTGSAWPSMYTGSDPSYHGVYGFFSYDDYPDERNHVSRSDVRQPAIWDYLSSQGQEVIVMNVPVTHPVEPINGILIPGYLAPEDEPGHPRGIRKELTEAIGEKYTIYSNDEISSNLDDKFNGYLDLIDQRRRAAVTLLEQYKWELAIIQVQKTDAVFHHYEKKDRFREIYQAADKLVGDVLDSVSEDVNVVLCSDHGIGPVTGYQVHVNEILRENNYIETIDDGGQSMPLIDKAALTSSEGQVEDSGKEHGKIEKALLLGQEIASQLGIEPVDIYATAERVGLGTALVKLAPDSLRKTAASESINWRESRAYCSKGSRMGIRINLAGREPNGTVSPSEYEAVRDELIALLSKIETPDGERVFEFVCRREDIYDGPFLEDAPDICFLPNKMNHTVSHALYGRKFIPVEKYDHKLEGTFVGAGPGFSAETALGPLSLTDVAPIIMGLLNQSIPSRMTGSLPEDLLTNQPDRADYGTITYGTRVSKSPNDDEKVTERLEDLGYL</sequence>
<dbReference type="InterPro" id="IPR002591">
    <property type="entry name" value="Phosphodiest/P_Trfase"/>
</dbReference>
<dbReference type="Proteomes" id="UP001595821">
    <property type="component" value="Unassembled WGS sequence"/>
</dbReference>
<dbReference type="RefSeq" id="WP_246969313.1">
    <property type="nucleotide sequence ID" value="NZ_CP095397.1"/>
</dbReference>
<dbReference type="EMBL" id="JBHSDJ010000028">
    <property type="protein sequence ID" value="MFC4247054.1"/>
    <property type="molecule type" value="Genomic_DNA"/>
</dbReference>
<dbReference type="AlphaFoldDB" id="A0ABD5NY62"/>
<organism evidence="1 2">
    <name type="scientific">Natribaculum luteum</name>
    <dbReference type="NCBI Taxonomy" id="1586232"/>
    <lineage>
        <taxon>Archaea</taxon>
        <taxon>Methanobacteriati</taxon>
        <taxon>Methanobacteriota</taxon>
        <taxon>Stenosarchaea group</taxon>
        <taxon>Halobacteria</taxon>
        <taxon>Halobacteriales</taxon>
        <taxon>Natrialbaceae</taxon>
        <taxon>Natribaculum</taxon>
    </lineage>
</organism>
<accession>A0ABD5NY62</accession>
<reference evidence="1 2" key="1">
    <citation type="journal article" date="2014" name="Int. J. Syst. Evol. Microbiol.">
        <title>Complete genome sequence of Corynebacterium casei LMG S-19264T (=DSM 44701T), isolated from a smear-ripened cheese.</title>
        <authorList>
            <consortium name="US DOE Joint Genome Institute (JGI-PGF)"/>
            <person name="Walter F."/>
            <person name="Albersmeier A."/>
            <person name="Kalinowski J."/>
            <person name="Ruckert C."/>
        </authorList>
    </citation>
    <scope>NUCLEOTIDE SEQUENCE [LARGE SCALE GENOMIC DNA]</scope>
    <source>
        <strain evidence="1 2">IBRC-M 10912</strain>
    </source>
</reference>
<dbReference type="SUPFAM" id="SSF53649">
    <property type="entry name" value="Alkaline phosphatase-like"/>
    <property type="match status" value="1"/>
</dbReference>
<dbReference type="PANTHER" id="PTHR10151">
    <property type="entry name" value="ECTONUCLEOTIDE PYROPHOSPHATASE/PHOSPHODIESTERASE"/>
    <property type="match status" value="1"/>
</dbReference>
<proteinExistence type="predicted"/>
<protein>
    <submittedName>
        <fullName evidence="1">Alkaline phosphatase family protein</fullName>
    </submittedName>
</protein>
<evidence type="ECO:0000313" key="2">
    <source>
        <dbReference type="Proteomes" id="UP001595821"/>
    </source>
</evidence>